<dbReference type="PANTHER" id="PTHR31138:SF1">
    <property type="entry name" value="PDZ DOMAIN-CONTAINING PROTEIN"/>
    <property type="match status" value="1"/>
</dbReference>
<sequence>MDKLTSVLAALEAGKMPTTQQLTCFVDWLNTVGITKVEPAETGDLSSQGRILANDLRAVLESHKILANNKNEDNVLQEAIWHLSQSELVVTSEASADVDKAKQDLDSIRRALRTLLAIFWSSLTSEGSALFQDFVSFTRLALSDAAELLEEAAGRTKETLREQERGFREGERDVLGRDKKRLEEEKDIKVAWEHGMDTVKEAGTGVIETTQQATSSAEEKAERTRSRMRYAYQQICDRAQQDPVFKESLDTVFGILQERLNQTLDTAADPNVTLKSFINDPTPEQHVPKAINLLRTVLERLSGVPFDPLLDRLRTCVKSIVRDDDLRKWFNDFFALARRNLGEPGFARSDESRNARRHLRARWDSLLEKDATWKSDVDKLKKEIERFQDGLSSDRDVIRLREAHETLSYDIEQGLIDASAEAQTGLQAAVEQATWFWQDIFKVYLPRFLTSLKDVPIPRTEYKDAEIEFVLENLDVSSFNLLPSHVYVRNITDIDIHASASPHVPSTTAVGTLTHIRIQALQMALNDVSFWYRNKTAAVGPSDFTGLMGLTLPEKGVDVDLKVRLIPANTSGPRSREALKHFHWIDKVEVKISDDIGLEVKESNHPILLSVFRPLMLMRLRDALERSLTEQLRGIITWFDGVAFDISKRREVFEDTGIGSGASLIAAIWSEFGRIQREHALGLGETDWRATGTGMVVEHYAVGESGEPEKKASFAMGAEPQILSGSKHGPLGTGSESLRERMGGVIRDVEGRMDVDVGGAMQEGVRNVEEVQQAAKDALKAGRRQVLSFRRSIETKAREERKMEGWKTNAFDLA</sequence>
<evidence type="ECO:0000259" key="1">
    <source>
        <dbReference type="Pfam" id="PF14613"/>
    </source>
</evidence>
<evidence type="ECO:0000313" key="4">
    <source>
        <dbReference type="Proteomes" id="UP000242287"/>
    </source>
</evidence>
<name>A0A2A9NHY0_9AGAR</name>
<accession>A0A2A9NHY0</accession>
<evidence type="ECO:0000259" key="2">
    <source>
        <dbReference type="Pfam" id="PF19343"/>
    </source>
</evidence>
<dbReference type="InterPro" id="IPR027842">
    <property type="entry name" value="HAM1-like_C"/>
</dbReference>
<gene>
    <name evidence="3" type="ORF">AMATHDRAFT_151108</name>
</gene>
<feature type="domain" description="HAM1-like N-terminal" evidence="2">
    <location>
        <begin position="220"/>
        <end position="564"/>
    </location>
</feature>
<dbReference type="Proteomes" id="UP000242287">
    <property type="component" value="Unassembled WGS sequence"/>
</dbReference>
<protein>
    <submittedName>
        <fullName evidence="3">Uncharacterized protein</fullName>
    </submittedName>
</protein>
<feature type="domain" description="HAM1-like C-terminal" evidence="1">
    <location>
        <begin position="594"/>
        <end position="729"/>
    </location>
</feature>
<keyword evidence="4" id="KW-1185">Reference proteome</keyword>
<dbReference type="Pfam" id="PF19343">
    <property type="entry name" value="HAM1_N"/>
    <property type="match status" value="1"/>
</dbReference>
<dbReference type="STRING" id="703135.A0A2A9NHY0"/>
<dbReference type="EMBL" id="KZ302087">
    <property type="protein sequence ID" value="PFH47867.1"/>
    <property type="molecule type" value="Genomic_DNA"/>
</dbReference>
<reference evidence="3 4" key="1">
    <citation type="submission" date="2014-02" db="EMBL/GenBank/DDBJ databases">
        <title>Transposable element dynamics among asymbiotic and ectomycorrhizal Amanita fungi.</title>
        <authorList>
            <consortium name="DOE Joint Genome Institute"/>
            <person name="Hess J."/>
            <person name="Skrede I."/>
            <person name="Wolfe B."/>
            <person name="LaButti K."/>
            <person name="Ohm R.A."/>
            <person name="Grigoriev I.V."/>
            <person name="Pringle A."/>
        </authorList>
    </citation>
    <scope>NUCLEOTIDE SEQUENCE [LARGE SCALE GENOMIC DNA]</scope>
    <source>
        <strain evidence="3 4">SKay4041</strain>
    </source>
</reference>
<dbReference type="OrthoDB" id="19394at2759"/>
<organism evidence="3 4">
    <name type="scientific">Amanita thiersii Skay4041</name>
    <dbReference type="NCBI Taxonomy" id="703135"/>
    <lineage>
        <taxon>Eukaryota</taxon>
        <taxon>Fungi</taxon>
        <taxon>Dikarya</taxon>
        <taxon>Basidiomycota</taxon>
        <taxon>Agaricomycotina</taxon>
        <taxon>Agaricomycetes</taxon>
        <taxon>Agaricomycetidae</taxon>
        <taxon>Agaricales</taxon>
        <taxon>Pluteineae</taxon>
        <taxon>Amanitaceae</taxon>
        <taxon>Amanita</taxon>
    </lineage>
</organism>
<dbReference type="PANTHER" id="PTHR31138">
    <property type="entry name" value="CHROMOSOME 19, WHOLE GENOME SHOTGUN SEQUENCE"/>
    <property type="match status" value="1"/>
</dbReference>
<dbReference type="AlphaFoldDB" id="A0A2A9NHY0"/>
<dbReference type="Pfam" id="PF14613">
    <property type="entry name" value="HAM1_C"/>
    <property type="match status" value="1"/>
</dbReference>
<dbReference type="InterPro" id="IPR045967">
    <property type="entry name" value="HAM1-like_N"/>
</dbReference>
<proteinExistence type="predicted"/>
<evidence type="ECO:0000313" key="3">
    <source>
        <dbReference type="EMBL" id="PFH47867.1"/>
    </source>
</evidence>